<accession>A0A6G1GR96</accession>
<dbReference type="CDD" id="cd02241">
    <property type="entry name" value="cupin_OxOx"/>
    <property type="match status" value="1"/>
</dbReference>
<name>A0A6G1GR96_9PEZI</name>
<dbReference type="Pfam" id="PF00190">
    <property type="entry name" value="Cupin_1"/>
    <property type="match status" value="1"/>
</dbReference>
<dbReference type="PANTHER" id="PTHR31238">
    <property type="entry name" value="GERMIN-LIKE PROTEIN SUBFAMILY 3 MEMBER 3"/>
    <property type="match status" value="1"/>
</dbReference>
<dbReference type="InterPro" id="IPR001929">
    <property type="entry name" value="Germin"/>
</dbReference>
<dbReference type="EMBL" id="ML977174">
    <property type="protein sequence ID" value="KAF1983496.1"/>
    <property type="molecule type" value="Genomic_DNA"/>
</dbReference>
<keyword evidence="4" id="KW-0479">Metal-binding</keyword>
<evidence type="ECO:0000259" key="7">
    <source>
        <dbReference type="SMART" id="SM00835"/>
    </source>
</evidence>
<dbReference type="InterPro" id="IPR006045">
    <property type="entry name" value="Cupin_1"/>
</dbReference>
<feature type="chain" id="PRO_5026054124" evidence="6">
    <location>
        <begin position="22"/>
        <end position="221"/>
    </location>
</feature>
<dbReference type="SMART" id="SM00835">
    <property type="entry name" value="Cupin_1"/>
    <property type="match status" value="1"/>
</dbReference>
<dbReference type="InterPro" id="IPR014710">
    <property type="entry name" value="RmlC-like_jellyroll"/>
</dbReference>
<dbReference type="InterPro" id="IPR011051">
    <property type="entry name" value="RmlC_Cupin_sf"/>
</dbReference>
<comment type="similarity">
    <text evidence="2">Belongs to the germin family.</text>
</comment>
<sequence>MLVTSFALLGAVASLLPHVYADANSEKVAKLKTASTQLERLDILSDDADWKFDFFKDPGFTMSPGSVVNANAKSFPAVTGNGMTMATLLLGGCAMLPPHYHPRATNYVFAFNGSTTTYMITENKARTVTSKLEAGQMTIFPAASLHSMQNNLCEPVLLISTLSSEDGGTNYLADAFFQLPDDITSATFKEKLCDGVKDNIADPSTGAVMGSLECRRRCGMA</sequence>
<keyword evidence="3" id="KW-0964">Secreted</keyword>
<keyword evidence="5" id="KW-0464">Manganese</keyword>
<reference evidence="8" key="1">
    <citation type="journal article" date="2020" name="Stud. Mycol.">
        <title>101 Dothideomycetes genomes: a test case for predicting lifestyles and emergence of pathogens.</title>
        <authorList>
            <person name="Haridas S."/>
            <person name="Albert R."/>
            <person name="Binder M."/>
            <person name="Bloem J."/>
            <person name="Labutti K."/>
            <person name="Salamov A."/>
            <person name="Andreopoulos B."/>
            <person name="Baker S."/>
            <person name="Barry K."/>
            <person name="Bills G."/>
            <person name="Bluhm B."/>
            <person name="Cannon C."/>
            <person name="Castanera R."/>
            <person name="Culley D."/>
            <person name="Daum C."/>
            <person name="Ezra D."/>
            <person name="Gonzalez J."/>
            <person name="Henrissat B."/>
            <person name="Kuo A."/>
            <person name="Liang C."/>
            <person name="Lipzen A."/>
            <person name="Lutzoni F."/>
            <person name="Magnuson J."/>
            <person name="Mondo S."/>
            <person name="Nolan M."/>
            <person name="Ohm R."/>
            <person name="Pangilinan J."/>
            <person name="Park H.-J."/>
            <person name="Ramirez L."/>
            <person name="Alfaro M."/>
            <person name="Sun H."/>
            <person name="Tritt A."/>
            <person name="Yoshinaga Y."/>
            <person name="Zwiers L.-H."/>
            <person name="Turgeon B."/>
            <person name="Goodwin S."/>
            <person name="Spatafora J."/>
            <person name="Crous P."/>
            <person name="Grigoriev I."/>
        </authorList>
    </citation>
    <scope>NUCLEOTIDE SEQUENCE</scope>
    <source>
        <strain evidence="8">CBS 113979</strain>
    </source>
</reference>
<feature type="signal peptide" evidence="6">
    <location>
        <begin position="1"/>
        <end position="21"/>
    </location>
</feature>
<organism evidence="8 9">
    <name type="scientific">Aulographum hederae CBS 113979</name>
    <dbReference type="NCBI Taxonomy" id="1176131"/>
    <lineage>
        <taxon>Eukaryota</taxon>
        <taxon>Fungi</taxon>
        <taxon>Dikarya</taxon>
        <taxon>Ascomycota</taxon>
        <taxon>Pezizomycotina</taxon>
        <taxon>Dothideomycetes</taxon>
        <taxon>Pleosporomycetidae</taxon>
        <taxon>Aulographales</taxon>
        <taxon>Aulographaceae</taxon>
    </lineage>
</organism>
<dbReference type="PRINTS" id="PR00325">
    <property type="entry name" value="GERMIN"/>
</dbReference>
<feature type="domain" description="Cupin type-1" evidence="7">
    <location>
        <begin position="52"/>
        <end position="202"/>
    </location>
</feature>
<evidence type="ECO:0000313" key="8">
    <source>
        <dbReference type="EMBL" id="KAF1983496.1"/>
    </source>
</evidence>
<evidence type="ECO:0000256" key="5">
    <source>
        <dbReference type="ARBA" id="ARBA00023211"/>
    </source>
</evidence>
<dbReference type="GO" id="GO:0030145">
    <property type="term" value="F:manganese ion binding"/>
    <property type="evidence" value="ECO:0007669"/>
    <property type="project" value="InterPro"/>
</dbReference>
<evidence type="ECO:0000256" key="1">
    <source>
        <dbReference type="ARBA" id="ARBA00004613"/>
    </source>
</evidence>
<evidence type="ECO:0000256" key="6">
    <source>
        <dbReference type="SAM" id="SignalP"/>
    </source>
</evidence>
<evidence type="ECO:0000256" key="2">
    <source>
        <dbReference type="ARBA" id="ARBA00007456"/>
    </source>
</evidence>
<dbReference type="AlphaFoldDB" id="A0A6G1GR96"/>
<dbReference type="OrthoDB" id="1921208at2759"/>
<proteinExistence type="inferred from homology"/>
<dbReference type="Gene3D" id="2.60.120.10">
    <property type="entry name" value="Jelly Rolls"/>
    <property type="match status" value="1"/>
</dbReference>
<evidence type="ECO:0000313" key="9">
    <source>
        <dbReference type="Proteomes" id="UP000800041"/>
    </source>
</evidence>
<keyword evidence="9" id="KW-1185">Reference proteome</keyword>
<dbReference type="SUPFAM" id="SSF51182">
    <property type="entry name" value="RmlC-like cupins"/>
    <property type="match status" value="1"/>
</dbReference>
<dbReference type="GO" id="GO:0005576">
    <property type="term" value="C:extracellular region"/>
    <property type="evidence" value="ECO:0007669"/>
    <property type="project" value="UniProtKB-SubCell"/>
</dbReference>
<evidence type="ECO:0000256" key="3">
    <source>
        <dbReference type="ARBA" id="ARBA00022525"/>
    </source>
</evidence>
<dbReference type="Proteomes" id="UP000800041">
    <property type="component" value="Unassembled WGS sequence"/>
</dbReference>
<evidence type="ECO:0000256" key="4">
    <source>
        <dbReference type="ARBA" id="ARBA00022723"/>
    </source>
</evidence>
<gene>
    <name evidence="8" type="ORF">K402DRAFT_360844</name>
</gene>
<keyword evidence="6" id="KW-0732">Signal</keyword>
<comment type="subcellular location">
    <subcellularLocation>
        <location evidence="1">Secreted</location>
    </subcellularLocation>
</comment>
<protein>
    <submittedName>
        <fullName evidence="8">RmlC-like cupin</fullName>
    </submittedName>
</protein>